<dbReference type="GeneID" id="93165640"/>
<gene>
    <name evidence="2" type="ORF">HMPREF9470_00867</name>
</gene>
<accession>A0A0J9CH33</accession>
<dbReference type="AlphaFoldDB" id="A0A0J9CH33"/>
<feature type="domain" description="GH3 middle" evidence="1">
    <location>
        <begin position="319"/>
        <end position="388"/>
    </location>
</feature>
<dbReference type="Proteomes" id="UP000037392">
    <property type="component" value="Unassembled WGS sequence"/>
</dbReference>
<dbReference type="InterPro" id="IPR004993">
    <property type="entry name" value="GH3"/>
</dbReference>
<reference evidence="2 3" key="1">
    <citation type="submission" date="2011-04" db="EMBL/GenBank/DDBJ databases">
        <title>The Genome Sequence of Clostridium citroniae WAL-19142.</title>
        <authorList>
            <consortium name="The Broad Institute Genome Sequencing Platform"/>
            <person name="Earl A."/>
            <person name="Ward D."/>
            <person name="Feldgarden M."/>
            <person name="Gevers D."/>
            <person name="Warren Y.A."/>
            <person name="Tyrrell K.L."/>
            <person name="Citron D.M."/>
            <person name="Goldstein E.J."/>
            <person name="Daigneault M."/>
            <person name="Allen-Vercoe E."/>
            <person name="Young S.K."/>
            <person name="Zeng Q."/>
            <person name="Gargeya S."/>
            <person name="Fitzgerald M."/>
            <person name="Haas B."/>
            <person name="Abouelleil A."/>
            <person name="Alvarado L."/>
            <person name="Arachchi H.M."/>
            <person name="Berlin A."/>
            <person name="Brown A."/>
            <person name="Chapman S.B."/>
            <person name="Chen Z."/>
            <person name="Dunbar C."/>
            <person name="Freedman E."/>
            <person name="Gearin G."/>
            <person name="Gellesch M."/>
            <person name="Goldberg J."/>
            <person name="Griggs A."/>
            <person name="Gujja S."/>
            <person name="Heilman E.R."/>
            <person name="Heiman D."/>
            <person name="Howarth C."/>
            <person name="Larson L."/>
            <person name="Lui A."/>
            <person name="MacDonald P.J."/>
            <person name="Mehta T."/>
            <person name="Montmayeur A."/>
            <person name="Murphy C."/>
            <person name="Neiman D."/>
            <person name="Pearson M."/>
            <person name="Priest M."/>
            <person name="Roberts A."/>
            <person name="Saif S."/>
            <person name="Shea T."/>
            <person name="Shenoy N."/>
            <person name="Sisk P."/>
            <person name="Stolte C."/>
            <person name="Sykes S."/>
            <person name="White J."/>
            <person name="Yandava C."/>
            <person name="Wortman J."/>
            <person name="Nusbaum C."/>
            <person name="Birren B."/>
        </authorList>
    </citation>
    <scope>NUCLEOTIDE SEQUENCE [LARGE SCALE GENOMIC DNA]</scope>
    <source>
        <strain evidence="2 3">WAL-19142</strain>
    </source>
</reference>
<dbReference type="Pfam" id="PF23571">
    <property type="entry name" value="GH3_M"/>
    <property type="match status" value="1"/>
</dbReference>
<evidence type="ECO:0000313" key="2">
    <source>
        <dbReference type="EMBL" id="KMW23651.1"/>
    </source>
</evidence>
<evidence type="ECO:0000259" key="1">
    <source>
        <dbReference type="Pfam" id="PF23571"/>
    </source>
</evidence>
<dbReference type="Pfam" id="PF03321">
    <property type="entry name" value="GH3"/>
    <property type="match status" value="1"/>
</dbReference>
<proteinExistence type="predicted"/>
<dbReference type="PANTHER" id="PTHR31901">
    <property type="entry name" value="GH3 DOMAIN-CONTAINING PROTEIN"/>
    <property type="match status" value="1"/>
</dbReference>
<protein>
    <recommendedName>
        <fullName evidence="1">GH3 middle domain-containing protein</fullName>
    </recommendedName>
</protein>
<dbReference type="GO" id="GO:0005737">
    <property type="term" value="C:cytoplasm"/>
    <property type="evidence" value="ECO:0007669"/>
    <property type="project" value="TreeGrafter"/>
</dbReference>
<evidence type="ECO:0000313" key="3">
    <source>
        <dbReference type="Proteomes" id="UP000037392"/>
    </source>
</evidence>
<dbReference type="OrthoDB" id="614636at2"/>
<dbReference type="RefSeq" id="WP_045093847.1">
    <property type="nucleotide sequence ID" value="NZ_KQ235876.1"/>
</dbReference>
<comment type="caution">
    <text evidence="2">The sequence shown here is derived from an EMBL/GenBank/DDBJ whole genome shotgun (WGS) entry which is preliminary data.</text>
</comment>
<dbReference type="GO" id="GO:0016881">
    <property type="term" value="F:acid-amino acid ligase activity"/>
    <property type="evidence" value="ECO:0007669"/>
    <property type="project" value="TreeGrafter"/>
</dbReference>
<sequence>MTFEEKLANQEYDRIWQEYCGFLDLDMESYMRIQRRLLEEQIRLWSSSPLGQKILKGRTPSNVEEFRSMVPLTTYEDYADVLLLKKEDMLPDKPIIWLQTTWEGGKHPIKVAPYTNAMLETYKNNIITCLMMATSKGRGSFDISIGDTFLYGLAPLPYITGLIPLGLQDQFHMEFLPPVNEAVNMTFSERNKKGFKMGLSKGIDFFFGMGSVAYYVSMSIASLSEGGRKGGSSLKKLFTMPPNMAVKFLKAKKQCQKENRQLMPKDLFKLKGFLCAGTDNRCYKDDLEELWGVRPVEVFAGTEPSFVGTETWNRNGLYFFPDACFYEFMPQDEMYRNMEDPSYAPKTVCMDQVVPGEVYELVLTVLKGGAFARYRVGDMYRCLGLASKEDDTRIPRFEYIDRVPDIIDIAGFTRISENSIKNVIELSGLEVAGWVALKEFTPDKGRPYLHMYVELAPGTVVNRAVSRELLKEHLTIYFKYVDQDYQDLKRILGMDPLEITVLRCGTFKAYKERAGKTLRHINPSIHDVQEMVRMQEPTNRQRRY</sequence>
<organism evidence="2 3">
    <name type="scientific">[Clostridium] citroniae WAL-19142</name>
    <dbReference type="NCBI Taxonomy" id="742734"/>
    <lineage>
        <taxon>Bacteria</taxon>
        <taxon>Bacillati</taxon>
        <taxon>Bacillota</taxon>
        <taxon>Clostridia</taxon>
        <taxon>Lachnospirales</taxon>
        <taxon>Lachnospiraceae</taxon>
        <taxon>Enterocloster</taxon>
    </lineage>
</organism>
<name>A0A0J9CH33_9FIRM</name>
<dbReference type="InterPro" id="IPR042099">
    <property type="entry name" value="ANL_N_sf"/>
</dbReference>
<dbReference type="PANTHER" id="PTHR31901:SF9">
    <property type="entry name" value="GH3 DOMAIN-CONTAINING PROTEIN"/>
    <property type="match status" value="1"/>
</dbReference>
<dbReference type="PATRIC" id="fig|742734.4.peg.921"/>
<dbReference type="InterPro" id="IPR055377">
    <property type="entry name" value="GH3_M"/>
</dbReference>
<dbReference type="Gene3D" id="3.40.50.12780">
    <property type="entry name" value="N-terminal domain of ligase-like"/>
    <property type="match status" value="1"/>
</dbReference>
<dbReference type="EMBL" id="ADLK01000005">
    <property type="protein sequence ID" value="KMW23651.1"/>
    <property type="molecule type" value="Genomic_DNA"/>
</dbReference>